<accession>A0A543AQI6</accession>
<feature type="domain" description="FAD-binding" evidence="3">
    <location>
        <begin position="6"/>
        <end position="333"/>
    </location>
</feature>
<dbReference type="GO" id="GO:0071949">
    <property type="term" value="F:FAD binding"/>
    <property type="evidence" value="ECO:0007669"/>
    <property type="project" value="InterPro"/>
</dbReference>
<keyword evidence="2" id="KW-0503">Monooxygenase</keyword>
<dbReference type="InParanoid" id="A0A543AQI6"/>
<dbReference type="EMBL" id="VFOW01000001">
    <property type="protein sequence ID" value="TQL74824.1"/>
    <property type="molecule type" value="Genomic_DNA"/>
</dbReference>
<dbReference type="Gene3D" id="3.50.50.60">
    <property type="entry name" value="FAD/NAD(P)-binding domain"/>
    <property type="match status" value="1"/>
</dbReference>
<evidence type="ECO:0000256" key="1">
    <source>
        <dbReference type="ARBA" id="ARBA00023002"/>
    </source>
</evidence>
<dbReference type="GO" id="GO:0004497">
    <property type="term" value="F:monooxygenase activity"/>
    <property type="evidence" value="ECO:0007669"/>
    <property type="project" value="UniProtKB-KW"/>
</dbReference>
<dbReference type="InterPro" id="IPR050493">
    <property type="entry name" value="FAD-dep_Monooxygenase_BioMet"/>
</dbReference>
<gene>
    <name evidence="4" type="ORF">FB566_0312</name>
</gene>
<protein>
    <submittedName>
        <fullName evidence="4">2-polyprenyl-6-methoxyphenol hydroxylase-like FAD-dependent oxidoreductase</fullName>
    </submittedName>
</protein>
<evidence type="ECO:0000256" key="2">
    <source>
        <dbReference type="ARBA" id="ARBA00023033"/>
    </source>
</evidence>
<dbReference type="PANTHER" id="PTHR13789:SF309">
    <property type="entry name" value="PUTATIVE (AFU_ORTHOLOGUE AFUA_6G14510)-RELATED"/>
    <property type="match status" value="1"/>
</dbReference>
<dbReference type="PANTHER" id="PTHR13789">
    <property type="entry name" value="MONOOXYGENASE"/>
    <property type="match status" value="1"/>
</dbReference>
<evidence type="ECO:0000259" key="3">
    <source>
        <dbReference type="Pfam" id="PF01494"/>
    </source>
</evidence>
<dbReference type="SUPFAM" id="SSF51905">
    <property type="entry name" value="FAD/NAD(P)-binding domain"/>
    <property type="match status" value="1"/>
</dbReference>
<evidence type="ECO:0000313" key="5">
    <source>
        <dbReference type="Proteomes" id="UP000317043"/>
    </source>
</evidence>
<dbReference type="Pfam" id="PF01494">
    <property type="entry name" value="FAD_binding_3"/>
    <property type="match status" value="1"/>
</dbReference>
<dbReference type="Proteomes" id="UP000317043">
    <property type="component" value="Unassembled WGS sequence"/>
</dbReference>
<dbReference type="InterPro" id="IPR036188">
    <property type="entry name" value="FAD/NAD-bd_sf"/>
</dbReference>
<comment type="caution">
    <text evidence="4">The sequence shown here is derived from an EMBL/GenBank/DDBJ whole genome shotgun (WGS) entry which is preliminary data.</text>
</comment>
<keyword evidence="1" id="KW-0560">Oxidoreductase</keyword>
<sequence length="392" mass="41866">MTQRRAVIVGAGIGGLASAIALEQAGWRVALLERGDRLRDDGTALLVQANAMRALRALGLGLAIDAIAQPFDSGVLRRPDGKPLIRSVTPEPVDRTEPQSVVFHRGDLLEALVSALGDRVEIHTGVTVTNVDLVHPAAGDNTRRWPADLVVGADGINSAVRTGIDPHATVTGTGTVAFRAVIPPHRVPRLPDDGGETHGANGQRFRYAPLSERGAYWTAVVRGGQRPEPADVRHRLLAEWFRGWHDPIPKLINATRPEEIRQEQLSYLHPLPRRYTQVAADGGAVLVGDAAHAMAPDLGLGAGLALEDGVTLGICLTHASIPDGLGEYEHLRRGRTVRLAKTARRMAALLGSRGKLGTTMRDGLLRAMPEGWLSRGAGAAAVSDWHPPSPSR</sequence>
<keyword evidence="5" id="KW-1185">Reference proteome</keyword>
<name>A0A543AQI6_9ACTN</name>
<dbReference type="RefSeq" id="WP_142034217.1">
    <property type="nucleotide sequence ID" value="NZ_JBHTGS010000002.1"/>
</dbReference>
<reference evidence="4 5" key="1">
    <citation type="submission" date="2019-06" db="EMBL/GenBank/DDBJ databases">
        <title>Sequencing the genomes of 1000 actinobacteria strains.</title>
        <authorList>
            <person name="Klenk H.-P."/>
        </authorList>
    </citation>
    <scope>NUCLEOTIDE SEQUENCE [LARGE SCALE GENOMIC DNA]</scope>
    <source>
        <strain evidence="4 5">DSM 45928</strain>
    </source>
</reference>
<dbReference type="InterPro" id="IPR002938">
    <property type="entry name" value="FAD-bd"/>
</dbReference>
<evidence type="ECO:0000313" key="4">
    <source>
        <dbReference type="EMBL" id="TQL74824.1"/>
    </source>
</evidence>
<dbReference type="PRINTS" id="PR00420">
    <property type="entry name" value="RNGMNOXGNASE"/>
</dbReference>
<dbReference type="OrthoDB" id="4568714at2"/>
<dbReference type="AlphaFoldDB" id="A0A543AQI6"/>
<organism evidence="4 5">
    <name type="scientific">Stackebrandtia endophytica</name>
    <dbReference type="NCBI Taxonomy" id="1496996"/>
    <lineage>
        <taxon>Bacteria</taxon>
        <taxon>Bacillati</taxon>
        <taxon>Actinomycetota</taxon>
        <taxon>Actinomycetes</taxon>
        <taxon>Glycomycetales</taxon>
        <taxon>Glycomycetaceae</taxon>
        <taxon>Stackebrandtia</taxon>
    </lineage>
</organism>
<proteinExistence type="predicted"/>